<dbReference type="PROSITE" id="PS00108">
    <property type="entry name" value="PROTEIN_KINASE_ST"/>
    <property type="match status" value="1"/>
</dbReference>
<dbReference type="SUPFAM" id="SSF48403">
    <property type="entry name" value="Ankyrin repeat"/>
    <property type="match status" value="1"/>
</dbReference>
<feature type="region of interest" description="Disordered" evidence="6">
    <location>
        <begin position="2175"/>
        <end position="2194"/>
    </location>
</feature>
<feature type="binding site" evidence="5">
    <location>
        <position position="2395"/>
    </location>
    <ligand>
        <name>ATP</name>
        <dbReference type="ChEBI" id="CHEBI:30616"/>
    </ligand>
</feature>
<dbReference type="SMART" id="SM00369">
    <property type="entry name" value="LRR_TYP"/>
    <property type="match status" value="9"/>
</dbReference>
<dbReference type="GO" id="GO:0009966">
    <property type="term" value="P:regulation of signal transduction"/>
    <property type="evidence" value="ECO:0007669"/>
    <property type="project" value="UniProtKB-ARBA"/>
</dbReference>
<name>A0A5J4NYH1_9TREM</name>
<evidence type="ECO:0000259" key="7">
    <source>
        <dbReference type="PROSITE" id="PS50011"/>
    </source>
</evidence>
<evidence type="ECO:0000256" key="3">
    <source>
        <dbReference type="ARBA" id="ARBA00022741"/>
    </source>
</evidence>
<dbReference type="PROSITE" id="PS50011">
    <property type="entry name" value="PROTEIN_KINASE_DOM"/>
    <property type="match status" value="1"/>
</dbReference>
<evidence type="ECO:0000313" key="8">
    <source>
        <dbReference type="EMBL" id="KAA3680230.1"/>
    </source>
</evidence>
<dbReference type="InterPro" id="IPR027417">
    <property type="entry name" value="P-loop_NTPase"/>
</dbReference>
<dbReference type="PANTHER" id="PTHR24366">
    <property type="entry name" value="IG(IMMUNOGLOBULIN) AND LRR(LEUCINE RICH REPEAT) DOMAINS"/>
    <property type="match status" value="1"/>
</dbReference>
<dbReference type="Gene3D" id="1.25.40.20">
    <property type="entry name" value="Ankyrin repeat-containing domain"/>
    <property type="match status" value="2"/>
</dbReference>
<dbReference type="InterPro" id="IPR003591">
    <property type="entry name" value="Leu-rich_rpt_typical-subtyp"/>
</dbReference>
<keyword evidence="9" id="KW-1185">Reference proteome</keyword>
<feature type="region of interest" description="Disordered" evidence="6">
    <location>
        <begin position="1198"/>
        <end position="1224"/>
    </location>
</feature>
<dbReference type="InterPro" id="IPR000719">
    <property type="entry name" value="Prot_kinase_dom"/>
</dbReference>
<feature type="region of interest" description="Disordered" evidence="6">
    <location>
        <begin position="2210"/>
        <end position="2230"/>
    </location>
</feature>
<dbReference type="Proteomes" id="UP000324629">
    <property type="component" value="Unassembled WGS sequence"/>
</dbReference>
<feature type="domain" description="Protein kinase" evidence="7">
    <location>
        <begin position="2356"/>
        <end position="2770"/>
    </location>
</feature>
<dbReference type="SMART" id="SM00220">
    <property type="entry name" value="S_TKc"/>
    <property type="match status" value="1"/>
</dbReference>
<dbReference type="PROSITE" id="PS00107">
    <property type="entry name" value="PROTEIN_KINASE_ATP"/>
    <property type="match status" value="1"/>
</dbReference>
<gene>
    <name evidence="8" type="ORF">DEA37_0009057</name>
</gene>
<dbReference type="GO" id="GO:0005524">
    <property type="term" value="F:ATP binding"/>
    <property type="evidence" value="ECO:0007669"/>
    <property type="project" value="UniProtKB-UniRule"/>
</dbReference>
<feature type="compositionally biased region" description="Polar residues" evidence="6">
    <location>
        <begin position="2175"/>
        <end position="2189"/>
    </location>
</feature>
<keyword evidence="2" id="KW-0677">Repeat</keyword>
<dbReference type="PROSITE" id="PS51450">
    <property type="entry name" value="LRR"/>
    <property type="match status" value="5"/>
</dbReference>
<dbReference type="Gene3D" id="3.80.10.10">
    <property type="entry name" value="Ribonuclease Inhibitor"/>
    <property type="match status" value="4"/>
</dbReference>
<accession>A0A5J4NYH1</accession>
<dbReference type="InterPro" id="IPR032675">
    <property type="entry name" value="LRR_dom_sf"/>
</dbReference>
<dbReference type="InterPro" id="IPR036770">
    <property type="entry name" value="Ankyrin_rpt-contain_sf"/>
</dbReference>
<protein>
    <recommendedName>
        <fullName evidence="7">Protein kinase domain-containing protein</fullName>
    </recommendedName>
</protein>
<dbReference type="InterPro" id="IPR011009">
    <property type="entry name" value="Kinase-like_dom_sf"/>
</dbReference>
<evidence type="ECO:0000256" key="2">
    <source>
        <dbReference type="ARBA" id="ARBA00022737"/>
    </source>
</evidence>
<dbReference type="Pfam" id="PF00560">
    <property type="entry name" value="LRR_1"/>
    <property type="match status" value="1"/>
</dbReference>
<proteinExistence type="predicted"/>
<keyword evidence="3 5" id="KW-0547">Nucleotide-binding</keyword>
<dbReference type="SUPFAM" id="SSF52540">
    <property type="entry name" value="P-loop containing nucleoside triphosphate hydrolases"/>
    <property type="match status" value="1"/>
</dbReference>
<dbReference type="GO" id="GO:0004672">
    <property type="term" value="F:protein kinase activity"/>
    <property type="evidence" value="ECO:0007669"/>
    <property type="project" value="InterPro"/>
</dbReference>
<evidence type="ECO:0000313" key="9">
    <source>
        <dbReference type="Proteomes" id="UP000324629"/>
    </source>
</evidence>
<evidence type="ECO:0000256" key="1">
    <source>
        <dbReference type="ARBA" id="ARBA00022614"/>
    </source>
</evidence>
<dbReference type="EMBL" id="QNGE01000499">
    <property type="protein sequence ID" value="KAA3680230.1"/>
    <property type="molecule type" value="Genomic_DNA"/>
</dbReference>
<dbReference type="SMART" id="SM00248">
    <property type="entry name" value="ANK"/>
    <property type="match status" value="4"/>
</dbReference>
<keyword evidence="4 5" id="KW-0067">ATP-binding</keyword>
<dbReference type="Gene3D" id="1.10.510.10">
    <property type="entry name" value="Transferase(Phosphotransferase) domain 1"/>
    <property type="match status" value="1"/>
</dbReference>
<dbReference type="InterPro" id="IPR017441">
    <property type="entry name" value="Protein_kinase_ATP_BS"/>
</dbReference>
<dbReference type="Pfam" id="PF12796">
    <property type="entry name" value="Ank_2"/>
    <property type="match status" value="1"/>
</dbReference>
<dbReference type="SMART" id="SM00364">
    <property type="entry name" value="LRR_BAC"/>
    <property type="match status" value="6"/>
</dbReference>
<sequence length="3306" mass="365631">MEQLERFIPRGLRLSCAFSILANPSSRDQSDTDSSHRLLAAIGTVVEEAGSTWNALMGTGIQSQAVASAVALSSGGIRLGKRLLNATSETVTQMAINSWSMFNTQQEPVVNFLNRAQLLGWTRSCLGRLLLLCVREGFVTGLDSLLRVGFRVHPVRLGNSSLRQDCLTQLPPDRCRQSAAALRLLLVQESILDHSANEQGAPLHSWCECTDQQMDSAVHAAVRLGRLDMVELILQHDPSAAALSIPDPGVGALPLHTAAAWGRTDCVRRLLNCVNNSQQEQQPLAPLNLSDSHESAVDPTNGSPDTDFVIAFGDHFSNQQRTFSCRLNGLPAIYRSPFCLDQLDSYGLTPFLLAVINGHTDIVHELLQFRLPVQPLADRQNWNDLTSTNAMDSTYWDSGTCHSDPSSPSINGVEAHANPRFNSTGGHDEPVAQACSPIDLHRKVVACWHYGRLGTEHSRSTSQLIVNPSTHDTRGLLHLVCGQFSALHLAVISGNVNLVAMLLGHLGQQLNALAGSCVHLVNDDNVSVLDSPSPGHPAIMGAVASPLGLASCLGDLDEEVAYRMTYTLLDGGAVDEAQCVFHHAFERGHYRQAGLLLTTRTLTNTSSFQTGLHLNLSHKCLGPTILPNWLWFLLNGPITEWLTQACVSYQLSCSPPGFFTSLAVVCRVSLSHCGLHVLPLNLLFDLPNLQELDLSWNHIAELPARLPNPRPCCMEWAPQLIYLDLSHNDLTTIPSWLFTSTACARHNPATRFTQRVASADSVEAPTGASWNWGCSTFAPKLTHLMLSNNQLLSLPTQLWSSQSLSFVDLSWNVITHLPLPDSMFNRDPRGCSLSSFDEPLTNSELNASRFSPSLTDSTNTSGQLPTVSDGNIVQLVLKLVPLSDHLPTFVLNQPAATEADPAVRCPPIGSTLVHLWIQHNCLSSLLPSALGGSAGTSPTARKIHLRTTAQSSSSSSVRIGWNKLSNLAPHLKHLDASYNRIKHFPGYEFFPSSLVHLDLSHNLLTDLEQTFERPRAACSRSVSYSRYLRRVSRTEFKRSTSYTGHSNDGQMRIDPKPSGGFQVTDRGVLPQLEHLNLRGNLLERFSPDLPNCGCNTVAAKTSSVSSGLEATSTVTSEHVPFTHRTQLVRFPALKTLDLGDNRLLTEITTTVCDLRNLRHLFLDGCVGLIRMPADIWRLSNLHALYLDRTPFDPNGLLSPSTNKQARTETHHLRHTSTAKSADDGPKPVQALLDQFKSAALHSRPYTSVRLLVLGPKAVGKSTLIRLLHRLDKRFGKHAISRTTFKNEAGQPPLDNSDGRPVDEFQWCSRIIFNVWDIGTGLSAVSSVGDLSTPAHSANTPQSNHSGISSDTLAGIQQLLFCRNTVFLVLWCMSDGVAGLNEITRWLMTIQARAPMCPIILVGTHADRCFAFDGKRVALRRSRVDVSFPNSLEHLSNLVRSRFTCTADLAAYGLPNLFSHVMLDLRSEENPRLWIELERLATLLHKAANSIQLPSRLVSTMLPNAPPGSGACSRLLGLPIPELFYRVIRCTHRLTTEFHHTFRLPVMLVDHFLCELDRLLRSDRNPDLIPVTRSAFTGSFGLEKVCTDSDASLHLVTRCPSGFHSAHEAEAALIFLNAFGLLLHFTDPALKHLVFLSPAWLVQLLLRLFTSLHAKRPASTAVICHNHISVGRDSSDQHLRCTHAASTPTKNTAILTETELQSFIHYSLGANSLGNDPSSDVLASADLGLVSRALISLLIRLELVVRLDNNYLLFPCLLSTRSVHNQYVVRCDASMGLNETKSSASTDVGNVVTQLVFSQPTCTTLLNGSREQESKPLNIATEASHRPSITAGWTVHTVVTEEIVRLYAMTHIPTGFWTRLASRLLTDSTFPDICSQIYPLSCLPVPLSDDVSEQQEQQQLSEWTVWNRGMRLSLANGRIGLARLQQFTRSSCALHRDHWLRKPISSSHSSNLKSRSFGNHLLSSDEWEEVAAIEGEEVHTDLGSGGNPIRVHATHFDNANAYRSGVVGAARNTYAGREVRLLRWSPDSSPSITSSVKPTTEPSKSLVADFNVRSAPGRLVCENYGGLQSSCLIEIYLPNHRLLWNATSVKQSSPCTNSMPERTAPTTEPICVMPNREAVAKLLTKIVDHMDRLLEDWYPDLGSRFRQSNDGLYTVNRIIPCCVCLSAVSPGSVGRNFQNHQSNKRQQMTEPNGALSRRHSIGHVQLFSADTAPTDALPPKQNGRSVSSDHLSHIDPNDLVIGLSATNHHLSVQSHAPNQGDLTVRKRTSHHTQSADPVSHFSSFITATSEVYAVRVSEYLHWLIMGSEPSLNSAQSHSAHPVIRSLCCPVHTSVPFRAPDLHFQDYSPRLLVPSQSVQLLNFLGRGSFASVFAGSWVNRGCRSEDLSNSSATVAVKLSSPIHPQLIHPVQMTRHSLSSRTNVSDQTDSDMRDALALYRQEERRWTQYPVEACVTAYLELRAELTVLEQIGHGLNTRRLYSPKIRRPKSQLLMHPTTRLTAVNRLHKRSLQALHRIASVCEGGLLDAADTSRTPHLLVCLGLIAPNPLGLLIPFVPHGNLTQYLKALSPLATEVTSNPMDAEVSHPLHPLTMQLIVHQLSLALAHLHRLFIVHRDVKLDNLLVWELPPNTAQLKEKTDVDPRAVHIVLTDYGVSQRRSPSDGCRGYVGTVGYMAPEILYHLGEETYTEKVDIYSLGIIICELIKCGPAYKHCGSMRFHLTQQVLSGKRPDIPTQLALCSPLYLLELMSTCWATDPYGRPSATQISQLTSPWWHPCGSKQSCRVSNTSGHCSKDCRITPVEMNGLSHTRSVHRFDSPDVVTCAVTDPNANLWLGGYRRSVISPNAHNRHAACNAPSFCTETDIICDGEDKEEGLLIWLPASAYVDLSSDRLQPRLVDHWPLADIEWPIGWSKLDNVHAKKLPRSDNIKRDWPQRLCYTQFSTYDQFLINCLTEQGVLTVYSHPQLQRLSRVRLPFALSDTRVSSSSCRATCNLMFTVDCWSKVTPPEHTTTGNYLLMVARTSGPVLLVHLVTETKQNGSQLTQRVRVANMRPVDASLDVHCGISLSSLGCAQLWLGQSHAELSCYEWVRSQCTTASPHHTSPLPELDLRPVCSWPVTSARIQFSPSVVSGLLAESVESPNMCDVREQDLRVWSYLYPEHELTCWSAMSRIRLRSISIKDFISSVPAGRYGNHTTLSNNVRHMEWLTPSSLLLLNCRGQLIRLDIPDSNNRPLRIQIFYHHCDLHSSDECSVIIAPRRIPTKSTPVLFTLHRGLRDLVATAVPGWRRNRLSVATQRFYLVSLFCDKFLFP</sequence>
<dbReference type="InterPro" id="IPR001611">
    <property type="entry name" value="Leu-rich_rpt"/>
</dbReference>
<dbReference type="Pfam" id="PF00069">
    <property type="entry name" value="Pkinase"/>
    <property type="match status" value="1"/>
</dbReference>
<reference evidence="8 9" key="1">
    <citation type="journal article" date="2019" name="Gigascience">
        <title>Whole-genome sequence of the oriental lung fluke Paragonimus westermani.</title>
        <authorList>
            <person name="Oey H."/>
            <person name="Zakrzewski M."/>
            <person name="Narain K."/>
            <person name="Devi K.R."/>
            <person name="Agatsuma T."/>
            <person name="Nawaratna S."/>
            <person name="Gobert G.N."/>
            <person name="Jones M.K."/>
            <person name="Ragan M.A."/>
            <person name="McManus D.P."/>
            <person name="Krause L."/>
        </authorList>
    </citation>
    <scope>NUCLEOTIDE SEQUENCE [LARGE SCALE GENOMIC DNA]</scope>
    <source>
        <strain evidence="8 9">IND2009</strain>
    </source>
</reference>
<evidence type="ECO:0000256" key="5">
    <source>
        <dbReference type="PROSITE-ProRule" id="PRU10141"/>
    </source>
</evidence>
<dbReference type="InterPro" id="IPR002110">
    <property type="entry name" value="Ankyrin_rpt"/>
</dbReference>
<organism evidence="8 9">
    <name type="scientific">Paragonimus westermani</name>
    <dbReference type="NCBI Taxonomy" id="34504"/>
    <lineage>
        <taxon>Eukaryota</taxon>
        <taxon>Metazoa</taxon>
        <taxon>Spiralia</taxon>
        <taxon>Lophotrochozoa</taxon>
        <taxon>Platyhelminthes</taxon>
        <taxon>Trematoda</taxon>
        <taxon>Digenea</taxon>
        <taxon>Plagiorchiida</taxon>
        <taxon>Troglotremata</taxon>
        <taxon>Troglotrematidae</taxon>
        <taxon>Paragonimus</taxon>
    </lineage>
</organism>
<evidence type="ECO:0000256" key="4">
    <source>
        <dbReference type="ARBA" id="ARBA00022840"/>
    </source>
</evidence>
<dbReference type="Gene3D" id="3.40.50.300">
    <property type="entry name" value="P-loop containing nucleotide triphosphate hydrolases"/>
    <property type="match status" value="1"/>
</dbReference>
<dbReference type="SUPFAM" id="SSF52058">
    <property type="entry name" value="L domain-like"/>
    <property type="match status" value="1"/>
</dbReference>
<dbReference type="PANTHER" id="PTHR24366:SF96">
    <property type="entry name" value="LEUCINE RICH REPEAT CONTAINING 53"/>
    <property type="match status" value="1"/>
</dbReference>
<evidence type="ECO:0000256" key="6">
    <source>
        <dbReference type="SAM" id="MobiDB-lite"/>
    </source>
</evidence>
<dbReference type="SUPFAM" id="SSF56112">
    <property type="entry name" value="Protein kinase-like (PK-like)"/>
    <property type="match status" value="1"/>
</dbReference>
<keyword evidence="1" id="KW-0433">Leucine-rich repeat</keyword>
<comment type="caution">
    <text evidence="8">The sequence shown here is derived from an EMBL/GenBank/DDBJ whole genome shotgun (WGS) entry which is preliminary data.</text>
</comment>
<dbReference type="InterPro" id="IPR008271">
    <property type="entry name" value="Ser/Thr_kinase_AS"/>
</dbReference>